<dbReference type="AlphaFoldDB" id="A0A6J4UAM6"/>
<feature type="non-terminal residue" evidence="1">
    <location>
        <position position="1"/>
    </location>
</feature>
<accession>A0A6J4UAM6</accession>
<proteinExistence type="predicted"/>
<reference evidence="1" key="1">
    <citation type="submission" date="2020-02" db="EMBL/GenBank/DDBJ databases">
        <authorList>
            <person name="Meier V. D."/>
        </authorList>
    </citation>
    <scope>NUCLEOTIDE SEQUENCE</scope>
    <source>
        <strain evidence="1">AVDCRST_MAG88</strain>
    </source>
</reference>
<organism evidence="1">
    <name type="scientific">uncultured Thermomicrobiales bacterium</name>
    <dbReference type="NCBI Taxonomy" id="1645740"/>
    <lineage>
        <taxon>Bacteria</taxon>
        <taxon>Pseudomonadati</taxon>
        <taxon>Thermomicrobiota</taxon>
        <taxon>Thermomicrobia</taxon>
        <taxon>Thermomicrobiales</taxon>
        <taxon>environmental samples</taxon>
    </lineage>
</organism>
<evidence type="ECO:0000313" key="1">
    <source>
        <dbReference type="EMBL" id="CAA9545425.1"/>
    </source>
</evidence>
<dbReference type="EMBL" id="CADCWM010000116">
    <property type="protein sequence ID" value="CAA9545425.1"/>
    <property type="molecule type" value="Genomic_DNA"/>
</dbReference>
<sequence length="24" mass="2803">ATRAWFAFAQWQALDSYFGVDRVP</sequence>
<gene>
    <name evidence="1" type="ORF">AVDCRST_MAG88-362</name>
</gene>
<protein>
    <submittedName>
        <fullName evidence="1">Uncharacterized protein</fullName>
    </submittedName>
</protein>
<name>A0A6J4UAM6_9BACT</name>